<evidence type="ECO:0000256" key="2">
    <source>
        <dbReference type="SAM" id="MobiDB-lite"/>
    </source>
</evidence>
<feature type="region of interest" description="Disordered" evidence="2">
    <location>
        <begin position="320"/>
        <end position="349"/>
    </location>
</feature>
<feature type="compositionally biased region" description="Basic and acidic residues" evidence="2">
    <location>
        <begin position="421"/>
        <end position="431"/>
    </location>
</feature>
<dbReference type="InterPro" id="IPR019861">
    <property type="entry name" value="PorP/SprF_Bacteroidetes"/>
</dbReference>
<feature type="coiled-coil region" evidence="1">
    <location>
        <begin position="366"/>
        <end position="414"/>
    </location>
</feature>
<dbReference type="Proteomes" id="UP001589590">
    <property type="component" value="Unassembled WGS sequence"/>
</dbReference>
<evidence type="ECO:0000313" key="4">
    <source>
        <dbReference type="EMBL" id="MFB9104964.1"/>
    </source>
</evidence>
<keyword evidence="5" id="KW-1185">Reference proteome</keyword>
<dbReference type="RefSeq" id="WP_290272946.1">
    <property type="nucleotide sequence ID" value="NZ_JAUFQP010000013.1"/>
</dbReference>
<dbReference type="EMBL" id="JBHMFA010000005">
    <property type="protein sequence ID" value="MFB9104964.1"/>
    <property type="molecule type" value="Genomic_DNA"/>
</dbReference>
<gene>
    <name evidence="4" type="ORF">ACFFU1_08640</name>
</gene>
<feature type="signal peptide" evidence="3">
    <location>
        <begin position="1"/>
        <end position="19"/>
    </location>
</feature>
<keyword evidence="3" id="KW-0732">Signal</keyword>
<feature type="coiled-coil region" evidence="1">
    <location>
        <begin position="469"/>
        <end position="723"/>
    </location>
</feature>
<comment type="caution">
    <text evidence="4">The sequence shown here is derived from an EMBL/GenBank/DDBJ whole genome shotgun (WGS) entry which is preliminary data.</text>
</comment>
<protein>
    <submittedName>
        <fullName evidence="4">PorP/SprF family type IX secretion system membrane protein</fullName>
    </submittedName>
</protein>
<feature type="coiled-coil region" evidence="1">
    <location>
        <begin position="780"/>
        <end position="845"/>
    </location>
</feature>
<evidence type="ECO:0000313" key="5">
    <source>
        <dbReference type="Proteomes" id="UP001589590"/>
    </source>
</evidence>
<organism evidence="4 5">
    <name type="scientific">Algibacter miyuki</name>
    <dbReference type="NCBI Taxonomy" id="1306933"/>
    <lineage>
        <taxon>Bacteria</taxon>
        <taxon>Pseudomonadati</taxon>
        <taxon>Bacteroidota</taxon>
        <taxon>Flavobacteriia</taxon>
        <taxon>Flavobacteriales</taxon>
        <taxon>Flavobacteriaceae</taxon>
        <taxon>Algibacter</taxon>
    </lineage>
</organism>
<reference evidence="4 5" key="1">
    <citation type="submission" date="2024-09" db="EMBL/GenBank/DDBJ databases">
        <authorList>
            <person name="Sun Q."/>
            <person name="Mori K."/>
        </authorList>
    </citation>
    <scope>NUCLEOTIDE SEQUENCE [LARGE SCALE GENOMIC DNA]</scope>
    <source>
        <strain evidence="4 5">CECT 8300</strain>
    </source>
</reference>
<evidence type="ECO:0000256" key="1">
    <source>
        <dbReference type="SAM" id="Coils"/>
    </source>
</evidence>
<feature type="chain" id="PRO_5045376003" evidence="3">
    <location>
        <begin position="20"/>
        <end position="1043"/>
    </location>
</feature>
<proteinExistence type="predicted"/>
<dbReference type="NCBIfam" id="TIGR03519">
    <property type="entry name" value="T9SS_PorP_fam"/>
    <property type="match status" value="1"/>
</dbReference>
<feature type="coiled-coil region" evidence="1">
    <location>
        <begin position="872"/>
        <end position="902"/>
    </location>
</feature>
<feature type="compositionally biased region" description="Basic residues" evidence="2">
    <location>
        <begin position="320"/>
        <end position="331"/>
    </location>
</feature>
<sequence length="1043" mass="114944">MKKYILHIVILLCLAQLHSQENGVVAFTLPVRNSLKFNKYALHPTFSFVREQNKYITVTNKKQWIQFDNAPQTYLVSYSGRLSENTGLGVGLFQQDYGVFSNFGGILNFAYNAVFNRDSNLTFGANVAFYQSGINEGRVVTNFPDSALNSIEKSAVVTINPGLNYGTAFFDFGISVNNLVSYNLNASELIEDNPEQNIQGHIMYTGYMQNRGFFDNTKFSGLLRTEVGQEETLFSGLMMLTVPKGIWGQIGYHTRYGASVGLGLNISNQIGLEYNYEKSLGKFSGFGVSHEITLAYKFKKKYRYNYSDDDKEVGLFSSSNKRRKSTVKRSKNTQSSESDKERFRANRVASAQKAAERKAKYEAEKLAKAEAVAKAKELAIEKAKQEAIVKAERIAEEKAKAAEVAQAKKVAQEKARAEALAKVERTAEEKARAKRGRNNESTESDNEIFRANRIANAKKAEEVAQAKQLAEAQAKAVEVAQAKQLAEEVAQAKQLVEAQAKAEEVAQAKQLAEAQAKAEEVAQAKQLAEAQAKAEEVAQAKQLAEAQAKAEEVTQAKQLAEAQAKAAEVAQAKQLAEAQAKAEEVAQAKQLAEAQVKAEEVAQAKQLAEAQAKAAEVAQAKQLAEAQAKAEEVAQAKQLAEAQAKAAEVAQAKQLAEAQAKAEEVAQAKQLAEAQAKAAEVAQAKQLAEAQAKAAEVAQAKQLAEAQAKAEEVAQAKQLAEAQAKAKEVVSESQNKNGETSKAKEIADVLGNGPMDAATRAMIDLTKLTDASKIEQRDLLNRLNEKMSGKQKDLDDLKKENDLRDQGIVSAPKPFKSVSAENAALEALKIELEAVINNRSAKIKEIETLYKARLKKVKSKEDTVNMIYLDAIEIFNKEQKEAREAKAKVEETLERIKIATDIERKRRIKKAAYDNEEDRYVKDRAALKSIKQFTEESAIPLKSEDFDFGDIQSNIQIVKAVKNAESGYYMVVAVHSDVVQRDAFLAKAVAAGQSNIDFFFDVTSNKYFIYYEKFNDIESATRMLQSKGTEPYNSKMSMVKIEN</sequence>
<dbReference type="Pfam" id="PF11751">
    <property type="entry name" value="PorP_SprF"/>
    <property type="match status" value="1"/>
</dbReference>
<name>A0ABV5GZS0_9FLAO</name>
<accession>A0ABV5GZS0</accession>
<keyword evidence="1" id="KW-0175">Coiled coil</keyword>
<feature type="region of interest" description="Disordered" evidence="2">
    <location>
        <begin position="421"/>
        <end position="447"/>
    </location>
</feature>
<evidence type="ECO:0000256" key="3">
    <source>
        <dbReference type="SAM" id="SignalP"/>
    </source>
</evidence>